<accession>A0AAD6WQ50</accession>
<evidence type="ECO:0000313" key="2">
    <source>
        <dbReference type="EMBL" id="KAJ7022973.1"/>
    </source>
</evidence>
<gene>
    <name evidence="2" type="ORF">C8F04DRAFT_1272040</name>
</gene>
<organism evidence="2 3">
    <name type="scientific">Mycena alexandri</name>
    <dbReference type="NCBI Taxonomy" id="1745969"/>
    <lineage>
        <taxon>Eukaryota</taxon>
        <taxon>Fungi</taxon>
        <taxon>Dikarya</taxon>
        <taxon>Basidiomycota</taxon>
        <taxon>Agaricomycotina</taxon>
        <taxon>Agaricomycetes</taxon>
        <taxon>Agaricomycetidae</taxon>
        <taxon>Agaricales</taxon>
        <taxon>Marasmiineae</taxon>
        <taxon>Mycenaceae</taxon>
        <taxon>Mycena</taxon>
    </lineage>
</organism>
<keyword evidence="3" id="KW-1185">Reference proteome</keyword>
<sequence>MATSPPLSLRFSLCATLPPPAGLHCLYSDGLALSVYPPRNPLHALGELAATVLRSFTVRSLSAASPLSGAIALPRLSLPHASPDALYSHPRPVVRLECDTSPLQVPTRYHDPPSVTPPPPILPGLRPTSATSPYLRDITLPPRLHPTSATPP</sequence>
<feature type="region of interest" description="Disordered" evidence="1">
    <location>
        <begin position="103"/>
        <end position="152"/>
    </location>
</feature>
<comment type="caution">
    <text evidence="2">The sequence shown here is derived from an EMBL/GenBank/DDBJ whole genome shotgun (WGS) entry which is preliminary data.</text>
</comment>
<dbReference type="Proteomes" id="UP001218188">
    <property type="component" value="Unassembled WGS sequence"/>
</dbReference>
<proteinExistence type="predicted"/>
<reference evidence="2" key="1">
    <citation type="submission" date="2023-03" db="EMBL/GenBank/DDBJ databases">
        <title>Massive genome expansion in bonnet fungi (Mycena s.s.) driven by repeated elements and novel gene families across ecological guilds.</title>
        <authorList>
            <consortium name="Lawrence Berkeley National Laboratory"/>
            <person name="Harder C.B."/>
            <person name="Miyauchi S."/>
            <person name="Viragh M."/>
            <person name="Kuo A."/>
            <person name="Thoen E."/>
            <person name="Andreopoulos B."/>
            <person name="Lu D."/>
            <person name="Skrede I."/>
            <person name="Drula E."/>
            <person name="Henrissat B."/>
            <person name="Morin E."/>
            <person name="Kohler A."/>
            <person name="Barry K."/>
            <person name="LaButti K."/>
            <person name="Morin E."/>
            <person name="Salamov A."/>
            <person name="Lipzen A."/>
            <person name="Mereny Z."/>
            <person name="Hegedus B."/>
            <person name="Baldrian P."/>
            <person name="Stursova M."/>
            <person name="Weitz H."/>
            <person name="Taylor A."/>
            <person name="Grigoriev I.V."/>
            <person name="Nagy L.G."/>
            <person name="Martin F."/>
            <person name="Kauserud H."/>
        </authorList>
    </citation>
    <scope>NUCLEOTIDE SEQUENCE</scope>
    <source>
        <strain evidence="2">CBHHK200</strain>
    </source>
</reference>
<name>A0AAD6WQ50_9AGAR</name>
<evidence type="ECO:0000313" key="3">
    <source>
        <dbReference type="Proteomes" id="UP001218188"/>
    </source>
</evidence>
<dbReference type="AlphaFoldDB" id="A0AAD6WQ50"/>
<dbReference type="EMBL" id="JARJCM010000199">
    <property type="protein sequence ID" value="KAJ7022973.1"/>
    <property type="molecule type" value="Genomic_DNA"/>
</dbReference>
<evidence type="ECO:0000256" key="1">
    <source>
        <dbReference type="SAM" id="MobiDB-lite"/>
    </source>
</evidence>
<protein>
    <submittedName>
        <fullName evidence="2">Uncharacterized protein</fullName>
    </submittedName>
</protein>